<sequence>MLINEQQKQALRERYSPKPTPSCHICGSEMTVQRMSASRITYGCTGAVYDDKGCHYSEGRSIADNHYEQSRVTVVDFSDPEVLALLNELEVIESKYRGLAAENGQMLRLLTNISENHDEYVNQDEYLYAGIPMDYVSEINSYVSRDVDADNPFKETDAYLIEVRASGADAVANQHQRKFDELLPINVFCANKHRTAKGFAEFVATQLRKGATL</sequence>
<evidence type="ECO:0000313" key="1">
    <source>
        <dbReference type="EMBL" id="QHW10773.1"/>
    </source>
</evidence>
<name>A0A6C0NDY4_9ENTR</name>
<organism evidence="1">
    <name type="scientific">Citrobacter pasteurii</name>
    <dbReference type="NCBI Taxonomy" id="1563222"/>
    <lineage>
        <taxon>Bacteria</taxon>
        <taxon>Pseudomonadati</taxon>
        <taxon>Pseudomonadota</taxon>
        <taxon>Gammaproteobacteria</taxon>
        <taxon>Enterobacterales</taxon>
        <taxon>Enterobacteriaceae</taxon>
        <taxon>Citrobacter</taxon>
    </lineage>
</organism>
<dbReference type="RefSeq" id="WP_238788772.1">
    <property type="nucleotide sequence ID" value="NZ_MN699848.1"/>
</dbReference>
<proteinExistence type="predicted"/>
<dbReference type="Pfam" id="PF13935">
    <property type="entry name" value="Ead_Ea22"/>
    <property type="match status" value="1"/>
</dbReference>
<keyword evidence="1" id="KW-0614">Plasmid</keyword>
<reference evidence="1" key="1">
    <citation type="journal article" date="2020" name="Antimicrob. Agents Chemother.">
        <title>First occurrence of the OXA-198 carbapenemase in Enterobacterales.</title>
        <authorList>
            <person name="Bonnin R.A."/>
            <person name="Jousset A.B."/>
            <person name="Gauthier L."/>
            <person name="Emeraud C."/>
            <person name="Girlich D."/>
            <person name="Sauvadet A."/>
            <person name="Cotellon G."/>
            <person name="Jove T."/>
            <person name="Dortet L."/>
            <person name="Naas T."/>
        </authorList>
    </citation>
    <scope>NUCLEOTIDE SEQUENCE</scope>
    <source>
        <strain evidence="1">175G8</strain>
        <plasmid evidence="1">pCfr-OXA-198</plasmid>
    </source>
</reference>
<dbReference type="EMBL" id="MN699848">
    <property type="protein sequence ID" value="QHW10773.1"/>
    <property type="molecule type" value="Genomic_DNA"/>
</dbReference>
<protein>
    <recommendedName>
        <fullName evidence="2">Ead/Ea22-like family protein</fullName>
    </recommendedName>
</protein>
<geneLocation type="plasmid" evidence="1">
    <name>pCfr-OXA-198</name>
</geneLocation>
<dbReference type="InterPro" id="IPR025153">
    <property type="entry name" value="Ead_Ea22"/>
</dbReference>
<accession>A0A6C0NDY4</accession>
<evidence type="ECO:0008006" key="2">
    <source>
        <dbReference type="Google" id="ProtNLM"/>
    </source>
</evidence>
<dbReference type="AlphaFoldDB" id="A0A6C0NDY4"/>